<proteinExistence type="predicted"/>
<reference evidence="2 3" key="1">
    <citation type="submission" date="2014-02" db="EMBL/GenBank/DDBJ databases">
        <title>Aquamicrobium defluvii Genome sequencing.</title>
        <authorList>
            <person name="Wang X."/>
        </authorList>
    </citation>
    <scope>NUCLEOTIDE SEQUENCE [LARGE SCALE GENOMIC DNA]</scope>
    <source>
        <strain evidence="2 3">W13Z1</strain>
    </source>
</reference>
<gene>
    <name evidence="2" type="ORF">BG36_09100</name>
</gene>
<dbReference type="SUPFAM" id="SSF50199">
    <property type="entry name" value="Staphylococcal nuclease"/>
    <property type="match status" value="1"/>
</dbReference>
<sequence length="184" mass="19472">MMKRIKLAALVAITISSAAAAQENAAASNTPPPIVMSKSAQLLTGDTWRDGNKLYRLYGVQSCLRGTAAIDSNGHKVDCGNLSLAHLAALFSTATVTCQPIGYAIDKATFVVCAADLDGNTIDVGTALISTGYAFAAMNTKGQAVSTNYLVAEINAKMDHDGLWAMRFQHPVQLLLKQAQERKG</sequence>
<evidence type="ECO:0000313" key="3">
    <source>
        <dbReference type="Proteomes" id="UP000019849"/>
    </source>
</evidence>
<dbReference type="RefSeq" id="WP_051520624.1">
    <property type="nucleotide sequence ID" value="NZ_KK073892.1"/>
</dbReference>
<dbReference type="eggNOG" id="COG1525">
    <property type="taxonomic scope" value="Bacteria"/>
</dbReference>
<dbReference type="AlphaFoldDB" id="A0A011UG51"/>
<dbReference type="PATRIC" id="fig|69279.3.peg.2917"/>
<accession>A0A011UG51</accession>
<comment type="caution">
    <text evidence="2">The sequence shown here is derived from an EMBL/GenBank/DDBJ whole genome shotgun (WGS) entry which is preliminary data.</text>
</comment>
<dbReference type="InterPro" id="IPR035437">
    <property type="entry name" value="SNase_OB-fold_sf"/>
</dbReference>
<dbReference type="Proteomes" id="UP000019849">
    <property type="component" value="Unassembled WGS sequence"/>
</dbReference>
<dbReference type="STRING" id="69279.BG36_09100"/>
<feature type="chain" id="PRO_5001464596" evidence="1">
    <location>
        <begin position="22"/>
        <end position="184"/>
    </location>
</feature>
<keyword evidence="1" id="KW-0732">Signal</keyword>
<dbReference type="Gene3D" id="2.40.50.90">
    <property type="match status" value="1"/>
</dbReference>
<protein>
    <submittedName>
        <fullName evidence="2">Succinoglycan biosynthesis protein exoI</fullName>
    </submittedName>
</protein>
<organism evidence="2 3">
    <name type="scientific">Aquamicrobium defluvii</name>
    <dbReference type="NCBI Taxonomy" id="69279"/>
    <lineage>
        <taxon>Bacteria</taxon>
        <taxon>Pseudomonadati</taxon>
        <taxon>Pseudomonadota</taxon>
        <taxon>Alphaproteobacteria</taxon>
        <taxon>Hyphomicrobiales</taxon>
        <taxon>Phyllobacteriaceae</taxon>
        <taxon>Aquamicrobium</taxon>
    </lineage>
</organism>
<name>A0A011UG51_9HYPH</name>
<evidence type="ECO:0000256" key="1">
    <source>
        <dbReference type="SAM" id="SignalP"/>
    </source>
</evidence>
<feature type="signal peptide" evidence="1">
    <location>
        <begin position="1"/>
        <end position="21"/>
    </location>
</feature>
<evidence type="ECO:0000313" key="2">
    <source>
        <dbReference type="EMBL" id="EXL04868.1"/>
    </source>
</evidence>
<dbReference type="HOGENOM" id="CLU_110710_0_0_5"/>
<dbReference type="EMBL" id="JENY01000020">
    <property type="protein sequence ID" value="EXL04868.1"/>
    <property type="molecule type" value="Genomic_DNA"/>
</dbReference>